<feature type="domain" description="HTH luxR-type" evidence="1">
    <location>
        <begin position="295"/>
        <end position="360"/>
    </location>
</feature>
<dbReference type="Proteomes" id="UP000611708">
    <property type="component" value="Unassembled WGS sequence"/>
</dbReference>
<dbReference type="InterPro" id="IPR000792">
    <property type="entry name" value="Tscrpt_reg_LuxR_C"/>
</dbReference>
<dbReference type="SMART" id="SM00421">
    <property type="entry name" value="HTH_LUXR"/>
    <property type="match status" value="1"/>
</dbReference>
<dbReference type="Gene3D" id="1.10.10.10">
    <property type="entry name" value="Winged helix-like DNA-binding domain superfamily/Winged helix DNA-binding domain"/>
    <property type="match status" value="1"/>
</dbReference>
<sequence>MKPYEAFSDLIGRIYDCALDTRLWPTVLGEIADALGGIMGDLSVVHPLEPRLIVAAIYNWPDDLVERVAASAPINPTLSIGLTSPLCEPLCTTRDYPELHQSRYWRNCFAERGLYDYVLAPLTRTVTSFSSWGVVGSEAKGPFTDQDLELARLLSPHIKRAVAISGVIGHQRVEAGTLRAALEALATPAMIIEPDGTIRFRNRAADEELASQRALREHNGALRAMTPDAAKLLAGLSLSSDHRMRRGFDAFLTDTAGRTLHATWARLEQAGEEIGSPIMLLLREPETALMTPLASAASLYHLTTAEIQVLGQVLQGHALADVADLLGLARSTVKTHLDAIYRKTQTNRQAELVSRIMSLASPLKS</sequence>
<dbReference type="Pfam" id="PF00196">
    <property type="entry name" value="GerE"/>
    <property type="match status" value="1"/>
</dbReference>
<dbReference type="InterPro" id="IPR036388">
    <property type="entry name" value="WH-like_DNA-bd_sf"/>
</dbReference>
<organism evidence="2 3">
    <name type="scientific">Microvirga terrestris</name>
    <dbReference type="NCBI Taxonomy" id="2791024"/>
    <lineage>
        <taxon>Bacteria</taxon>
        <taxon>Pseudomonadati</taxon>
        <taxon>Pseudomonadota</taxon>
        <taxon>Alphaproteobacteria</taxon>
        <taxon>Hyphomicrobiales</taxon>
        <taxon>Methylobacteriaceae</taxon>
        <taxon>Microvirga</taxon>
    </lineage>
</organism>
<dbReference type="InterPro" id="IPR016032">
    <property type="entry name" value="Sig_transdc_resp-reg_C-effctor"/>
</dbReference>
<keyword evidence="3" id="KW-1185">Reference proteome</keyword>
<name>A0ABS0HP41_9HYPH</name>
<evidence type="ECO:0000313" key="3">
    <source>
        <dbReference type="Proteomes" id="UP000611708"/>
    </source>
</evidence>
<dbReference type="RefSeq" id="WP_196262647.1">
    <property type="nucleotide sequence ID" value="NZ_JADQDN010000002.1"/>
</dbReference>
<protein>
    <submittedName>
        <fullName evidence="2">Helix-turn-helix transcriptional regulator</fullName>
    </submittedName>
</protein>
<dbReference type="PROSITE" id="PS50043">
    <property type="entry name" value="HTH_LUXR_2"/>
    <property type="match status" value="1"/>
</dbReference>
<dbReference type="PRINTS" id="PR00038">
    <property type="entry name" value="HTHLUXR"/>
</dbReference>
<evidence type="ECO:0000259" key="1">
    <source>
        <dbReference type="PROSITE" id="PS50043"/>
    </source>
</evidence>
<dbReference type="EMBL" id="JADQDN010000002">
    <property type="protein sequence ID" value="MBF9195243.1"/>
    <property type="molecule type" value="Genomic_DNA"/>
</dbReference>
<dbReference type="SUPFAM" id="SSF46894">
    <property type="entry name" value="C-terminal effector domain of the bipartite response regulators"/>
    <property type="match status" value="1"/>
</dbReference>
<gene>
    <name evidence="2" type="ORF">I2H36_04275</name>
</gene>
<accession>A0ABS0HP41</accession>
<comment type="caution">
    <text evidence="2">The sequence shown here is derived from an EMBL/GenBank/DDBJ whole genome shotgun (WGS) entry which is preliminary data.</text>
</comment>
<proteinExistence type="predicted"/>
<reference evidence="2 3" key="1">
    <citation type="submission" date="2020-11" db="EMBL/GenBank/DDBJ databases">
        <authorList>
            <person name="Kim M.K."/>
        </authorList>
    </citation>
    <scope>NUCLEOTIDE SEQUENCE [LARGE SCALE GENOMIC DNA]</scope>
    <source>
        <strain evidence="2 3">BT290</strain>
    </source>
</reference>
<evidence type="ECO:0000313" key="2">
    <source>
        <dbReference type="EMBL" id="MBF9195243.1"/>
    </source>
</evidence>